<evidence type="ECO:0000313" key="1">
    <source>
        <dbReference type="EMBL" id="OGF99767.1"/>
    </source>
</evidence>
<accession>A0A1F5YHU5</accession>
<dbReference type="Proteomes" id="UP000178230">
    <property type="component" value="Unassembled WGS sequence"/>
</dbReference>
<dbReference type="AlphaFoldDB" id="A0A1F5YHU5"/>
<comment type="caution">
    <text evidence="1">The sequence shown here is derived from an EMBL/GenBank/DDBJ whole genome shotgun (WGS) entry which is preliminary data.</text>
</comment>
<proteinExistence type="predicted"/>
<dbReference type="EMBL" id="MFIY01000042">
    <property type="protein sequence ID" value="OGF99767.1"/>
    <property type="molecule type" value="Genomic_DNA"/>
</dbReference>
<reference evidence="1 2" key="1">
    <citation type="journal article" date="2016" name="Nat. Commun.">
        <title>Thousands of microbial genomes shed light on interconnected biogeochemical processes in an aquifer system.</title>
        <authorList>
            <person name="Anantharaman K."/>
            <person name="Brown C.T."/>
            <person name="Hug L.A."/>
            <person name="Sharon I."/>
            <person name="Castelle C.J."/>
            <person name="Probst A.J."/>
            <person name="Thomas B.C."/>
            <person name="Singh A."/>
            <person name="Wilkins M.J."/>
            <person name="Karaoz U."/>
            <person name="Brodie E.L."/>
            <person name="Williams K.H."/>
            <person name="Hubbard S.S."/>
            <person name="Banfield J.F."/>
        </authorList>
    </citation>
    <scope>NUCLEOTIDE SEQUENCE [LARGE SCALE GENOMIC DNA]</scope>
</reference>
<protein>
    <submittedName>
        <fullName evidence="1">Uncharacterized protein</fullName>
    </submittedName>
</protein>
<gene>
    <name evidence="1" type="ORF">A2Y99_01815</name>
</gene>
<evidence type="ECO:0000313" key="2">
    <source>
        <dbReference type="Proteomes" id="UP000178230"/>
    </source>
</evidence>
<sequence>MSRILVTKENDGSRTTIEYSGFWGKRQYETDKRNAADPMEAERRRRVEAAQAEIGATQGVRTGAKLRAAVFDLGRLGTGIPGAVIATKAAVELVQAGVDPLKALVSQTSTGEVRVDAVNLAIGAAGMVIGGLCTVARGRALREKDALETHIRDIKAKTL</sequence>
<organism evidence="1 2">
    <name type="scientific">Candidatus Gottesmanbacteria bacterium RBG_13_37_7</name>
    <dbReference type="NCBI Taxonomy" id="1798369"/>
    <lineage>
        <taxon>Bacteria</taxon>
        <taxon>Candidatus Gottesmaniibacteriota</taxon>
    </lineage>
</organism>
<name>A0A1F5YHU5_9BACT</name>